<dbReference type="InterPro" id="IPR028976">
    <property type="entry name" value="CheC-like_sf"/>
</dbReference>
<evidence type="ECO:0000313" key="3">
    <source>
        <dbReference type="EMBL" id="KNY29960.1"/>
    </source>
</evidence>
<comment type="caution">
    <text evidence="3">The sequence shown here is derived from an EMBL/GenBank/DDBJ whole genome shotgun (WGS) entry which is preliminary data.</text>
</comment>
<dbReference type="Gene3D" id="3.40.1550.10">
    <property type="entry name" value="CheC-like"/>
    <property type="match status" value="1"/>
</dbReference>
<feature type="domain" description="Chemotaxis phosphatase CheX-like" evidence="2">
    <location>
        <begin position="191"/>
        <end position="281"/>
    </location>
</feature>
<accession>A0A0L6JWG6</accession>
<protein>
    <recommendedName>
        <fullName evidence="2">Chemotaxis phosphatase CheX-like domain-containing protein</fullName>
    </recommendedName>
</protein>
<dbReference type="EMBL" id="LGTC01000001">
    <property type="protein sequence ID" value="KNY29960.1"/>
    <property type="molecule type" value="Genomic_DNA"/>
</dbReference>
<keyword evidence="1" id="KW-0145">Chemotaxis</keyword>
<evidence type="ECO:0000259" key="2">
    <source>
        <dbReference type="Pfam" id="PF13690"/>
    </source>
</evidence>
<gene>
    <name evidence="3" type="ORF">Bccel_5237</name>
</gene>
<dbReference type="Pfam" id="PF13690">
    <property type="entry name" value="CheX"/>
    <property type="match status" value="1"/>
</dbReference>
<dbReference type="AlphaFoldDB" id="A0A0L6JWG6"/>
<evidence type="ECO:0000256" key="1">
    <source>
        <dbReference type="ARBA" id="ARBA00022500"/>
    </source>
</evidence>
<dbReference type="OrthoDB" id="5614404at2"/>
<dbReference type="GO" id="GO:0006935">
    <property type="term" value="P:chemotaxis"/>
    <property type="evidence" value="ECO:0007669"/>
    <property type="project" value="UniProtKB-KW"/>
</dbReference>
<dbReference type="STRING" id="398512.Bccel_5237"/>
<dbReference type="InterPro" id="IPR037257">
    <property type="entry name" value="T2SS_E_N_sf"/>
</dbReference>
<organism evidence="3 4">
    <name type="scientific">Pseudobacteroides cellulosolvens ATCC 35603 = DSM 2933</name>
    <dbReference type="NCBI Taxonomy" id="398512"/>
    <lineage>
        <taxon>Bacteria</taxon>
        <taxon>Bacillati</taxon>
        <taxon>Bacillota</taxon>
        <taxon>Clostridia</taxon>
        <taxon>Eubacteriales</taxon>
        <taxon>Oscillospiraceae</taxon>
        <taxon>Pseudobacteroides</taxon>
    </lineage>
</organism>
<dbReference type="Proteomes" id="UP000036923">
    <property type="component" value="Unassembled WGS sequence"/>
</dbReference>
<dbReference type="InterPro" id="IPR028051">
    <property type="entry name" value="CheX-like_dom"/>
</dbReference>
<sequence length="294" mass="33453">MFTQLFGSFLLNKKLVTNEQLMDALNYQSLVRLKLGVLAVNAGYMTSEDINKVHDVQSKVDKKFGEIAIEMGFLDEEKVDKLLSSQKTGYLLLGQALVDKNYMTMKQFEEAINMYKKEHSLTSEQLQSVDNGDFNQIVSGFYSFDNLPGGEIYKNYFSLLFRNIVRFVDGSFIPKEKKPISNYKYQWMVTQNIFGNIGLDTYICGDDKAFIGFANKFAQENFTENDEYVQASLGEFLNQINGLFLVNMSNSNVELELTPQVVNNNGVITELSEAYCITVEFSFGEIDFIISKSN</sequence>
<keyword evidence="4" id="KW-1185">Reference proteome</keyword>
<dbReference type="SUPFAM" id="SSF160246">
    <property type="entry name" value="EspE N-terminal domain-like"/>
    <property type="match status" value="1"/>
</dbReference>
<dbReference type="RefSeq" id="WP_036943611.1">
    <property type="nucleotide sequence ID" value="NZ_JQKC01000022.1"/>
</dbReference>
<dbReference type="SUPFAM" id="SSF103039">
    <property type="entry name" value="CheC-like"/>
    <property type="match status" value="1"/>
</dbReference>
<evidence type="ECO:0000313" key="4">
    <source>
        <dbReference type="Proteomes" id="UP000036923"/>
    </source>
</evidence>
<dbReference type="eggNOG" id="COG1406">
    <property type="taxonomic scope" value="Bacteria"/>
</dbReference>
<reference evidence="4" key="1">
    <citation type="submission" date="2015-07" db="EMBL/GenBank/DDBJ databases">
        <title>Near-Complete Genome Sequence of the Cellulolytic Bacterium Bacteroides (Pseudobacteroides) cellulosolvens ATCC 35603.</title>
        <authorList>
            <person name="Dassa B."/>
            <person name="Utturkar S.M."/>
            <person name="Klingeman D.M."/>
            <person name="Hurt R.A."/>
            <person name="Keller M."/>
            <person name="Xu J."/>
            <person name="Reddy Y.H.K."/>
            <person name="Borovok I."/>
            <person name="Grinberg I.R."/>
            <person name="Lamed R."/>
            <person name="Zhivin O."/>
            <person name="Bayer E.A."/>
            <person name="Brown S.D."/>
        </authorList>
    </citation>
    <scope>NUCLEOTIDE SEQUENCE [LARGE SCALE GENOMIC DNA]</scope>
    <source>
        <strain evidence="4">DSM 2933</strain>
    </source>
</reference>
<name>A0A0L6JWG6_9FIRM</name>
<proteinExistence type="predicted"/>